<dbReference type="Proteomes" id="UP000807025">
    <property type="component" value="Unassembled WGS sequence"/>
</dbReference>
<accession>A0A9P5ZP02</accession>
<dbReference type="AlphaFoldDB" id="A0A9P5ZP02"/>
<dbReference type="OrthoDB" id="1606438at2759"/>
<dbReference type="InterPro" id="IPR036390">
    <property type="entry name" value="WH_DNA-bd_sf"/>
</dbReference>
<organism evidence="1 2">
    <name type="scientific">Pleurotus eryngii</name>
    <name type="common">Boletus of the steppes</name>
    <dbReference type="NCBI Taxonomy" id="5323"/>
    <lineage>
        <taxon>Eukaryota</taxon>
        <taxon>Fungi</taxon>
        <taxon>Dikarya</taxon>
        <taxon>Basidiomycota</taxon>
        <taxon>Agaricomycotina</taxon>
        <taxon>Agaricomycetes</taxon>
        <taxon>Agaricomycetidae</taxon>
        <taxon>Agaricales</taxon>
        <taxon>Pleurotineae</taxon>
        <taxon>Pleurotaceae</taxon>
        <taxon>Pleurotus</taxon>
    </lineage>
</organism>
<comment type="caution">
    <text evidence="1">The sequence shown here is derived from an EMBL/GenBank/DDBJ whole genome shotgun (WGS) entry which is preliminary data.</text>
</comment>
<keyword evidence="2" id="KW-1185">Reference proteome</keyword>
<reference evidence="1" key="1">
    <citation type="submission" date="2020-11" db="EMBL/GenBank/DDBJ databases">
        <authorList>
            <consortium name="DOE Joint Genome Institute"/>
            <person name="Ahrendt S."/>
            <person name="Riley R."/>
            <person name="Andreopoulos W."/>
            <person name="Labutti K."/>
            <person name="Pangilinan J."/>
            <person name="Ruiz-Duenas F.J."/>
            <person name="Barrasa J.M."/>
            <person name="Sanchez-Garcia M."/>
            <person name="Camarero S."/>
            <person name="Miyauchi S."/>
            <person name="Serrano A."/>
            <person name="Linde D."/>
            <person name="Babiker R."/>
            <person name="Drula E."/>
            <person name="Ayuso-Fernandez I."/>
            <person name="Pacheco R."/>
            <person name="Padilla G."/>
            <person name="Ferreira P."/>
            <person name="Barriuso J."/>
            <person name="Kellner H."/>
            <person name="Castanera R."/>
            <person name="Alfaro M."/>
            <person name="Ramirez L."/>
            <person name="Pisabarro A.G."/>
            <person name="Kuo A."/>
            <person name="Tritt A."/>
            <person name="Lipzen A."/>
            <person name="He G."/>
            <person name="Yan M."/>
            <person name="Ng V."/>
            <person name="Cullen D."/>
            <person name="Martin F."/>
            <person name="Rosso M.-N."/>
            <person name="Henrissat B."/>
            <person name="Hibbett D."/>
            <person name="Martinez A.T."/>
            <person name="Grigoriev I.V."/>
        </authorList>
    </citation>
    <scope>NUCLEOTIDE SEQUENCE</scope>
    <source>
        <strain evidence="1">ATCC 90797</strain>
    </source>
</reference>
<dbReference type="EMBL" id="MU154630">
    <property type="protein sequence ID" value="KAF9490910.1"/>
    <property type="molecule type" value="Genomic_DNA"/>
</dbReference>
<evidence type="ECO:0000313" key="2">
    <source>
        <dbReference type="Proteomes" id="UP000807025"/>
    </source>
</evidence>
<proteinExistence type="predicted"/>
<sequence>MSAIKIIEAACAQLSATVASLGHAVTNKAYKQPVCMHAALDAKITDHLLDKPKGLHTDELGRLSEQDPWKLGRILRTLATNHVYTKVVPNVFANNLLSMKFLSTDPVSSLVGHMLVWYWETFSKIPQHASRTEWKTAPSSVPTHFSVFNSMTV</sequence>
<name>A0A9P5ZP02_PLEER</name>
<dbReference type="Gene3D" id="1.10.10.10">
    <property type="entry name" value="Winged helix-like DNA-binding domain superfamily/Winged helix DNA-binding domain"/>
    <property type="match status" value="1"/>
</dbReference>
<protein>
    <submittedName>
        <fullName evidence="1">Uncharacterized protein</fullName>
    </submittedName>
</protein>
<dbReference type="InterPro" id="IPR036388">
    <property type="entry name" value="WH-like_DNA-bd_sf"/>
</dbReference>
<gene>
    <name evidence="1" type="ORF">BDN71DRAFT_1510820</name>
</gene>
<dbReference type="SUPFAM" id="SSF46785">
    <property type="entry name" value="Winged helix' DNA-binding domain"/>
    <property type="match status" value="1"/>
</dbReference>
<evidence type="ECO:0000313" key="1">
    <source>
        <dbReference type="EMBL" id="KAF9490910.1"/>
    </source>
</evidence>